<dbReference type="EMBL" id="AWVF01000447">
    <property type="protein sequence ID" value="ERJ87321.1"/>
    <property type="molecule type" value="Genomic_DNA"/>
</dbReference>
<evidence type="ECO:0008006" key="3">
    <source>
        <dbReference type="Google" id="ProtNLM"/>
    </source>
</evidence>
<accession>U2JM26</accession>
<dbReference type="SUPFAM" id="SSF53474">
    <property type="entry name" value="alpha/beta-Hydrolases"/>
    <property type="match status" value="1"/>
</dbReference>
<dbReference type="RefSeq" id="WP_021681667.1">
    <property type="nucleotide sequence ID" value="NZ_KI260360.1"/>
</dbReference>
<organism evidence="1 2">
    <name type="scientific">Ruminococcus callidus ATCC 27760</name>
    <dbReference type="NCBI Taxonomy" id="411473"/>
    <lineage>
        <taxon>Bacteria</taxon>
        <taxon>Bacillati</taxon>
        <taxon>Bacillota</taxon>
        <taxon>Clostridia</taxon>
        <taxon>Eubacteriales</taxon>
        <taxon>Oscillospiraceae</taxon>
        <taxon>Ruminococcus</taxon>
    </lineage>
</organism>
<proteinExistence type="predicted"/>
<evidence type="ECO:0000313" key="2">
    <source>
        <dbReference type="Proteomes" id="UP000016662"/>
    </source>
</evidence>
<dbReference type="eggNOG" id="COG2819">
    <property type="taxonomic scope" value="Bacteria"/>
</dbReference>
<keyword evidence="2" id="KW-1185">Reference proteome</keyword>
<dbReference type="Pfam" id="PF00756">
    <property type="entry name" value="Esterase"/>
    <property type="match status" value="1"/>
</dbReference>
<evidence type="ECO:0000313" key="1">
    <source>
        <dbReference type="EMBL" id="ERJ87321.1"/>
    </source>
</evidence>
<reference evidence="1 2" key="1">
    <citation type="submission" date="2013-07" db="EMBL/GenBank/DDBJ databases">
        <authorList>
            <person name="Weinstock G."/>
            <person name="Sodergren E."/>
            <person name="Wylie T."/>
            <person name="Fulton L."/>
            <person name="Fulton R."/>
            <person name="Fronick C."/>
            <person name="O'Laughlin M."/>
            <person name="Godfrey J."/>
            <person name="Miner T."/>
            <person name="Herter B."/>
            <person name="Appelbaum E."/>
            <person name="Cordes M."/>
            <person name="Lek S."/>
            <person name="Wollam A."/>
            <person name="Pepin K.H."/>
            <person name="Palsikar V.B."/>
            <person name="Mitreva M."/>
            <person name="Wilson R.K."/>
        </authorList>
    </citation>
    <scope>NUCLEOTIDE SEQUENCE [LARGE SCALE GENOMIC DNA]</scope>
    <source>
        <strain evidence="1 2">ATCC 27760</strain>
    </source>
</reference>
<sequence>MTWETIEIAGKICRIAAADSPVCVLIQPTGEHEQAHLTEEAGQILQHASCEALFVSFPIADWDQELSPWHARQAFGEESFGSGAGATLQWILEKLLPALRSQLHLPENIPYILGGYSLAGLFSLWAAYQTDVFAAVAACSPSVWIDGWAEYAALYRPKTPHIYLSLGTKEHKTRNPLLRTVKERITEQEELLRQGGVDTVLEWNTGNHFQENAARTAKGFLWCIKQVEEC</sequence>
<dbReference type="Proteomes" id="UP000016662">
    <property type="component" value="Unassembled WGS sequence"/>
</dbReference>
<dbReference type="AlphaFoldDB" id="U2JM26"/>
<protein>
    <recommendedName>
        <fullName evidence="3">Esterase</fullName>
    </recommendedName>
</protein>
<dbReference type="OrthoDB" id="9794761at2"/>
<name>U2JM26_9FIRM</name>
<dbReference type="STRING" id="411473.RUMCAL_03357"/>
<dbReference type="HOGENOM" id="CLU_039834_4_1_9"/>
<dbReference type="PATRIC" id="fig|411473.3.peg.2819"/>
<dbReference type="Gene3D" id="3.40.50.1820">
    <property type="entry name" value="alpha/beta hydrolase"/>
    <property type="match status" value="1"/>
</dbReference>
<dbReference type="InterPro" id="IPR029058">
    <property type="entry name" value="AB_hydrolase_fold"/>
</dbReference>
<gene>
    <name evidence="1" type="ORF">RUMCAL_03357</name>
</gene>
<comment type="caution">
    <text evidence="1">The sequence shown here is derived from an EMBL/GenBank/DDBJ whole genome shotgun (WGS) entry which is preliminary data.</text>
</comment>
<dbReference type="InterPro" id="IPR000801">
    <property type="entry name" value="Esterase-like"/>
</dbReference>